<name>A0A292YKM1_9BACL</name>
<keyword evidence="4" id="KW-1185">Reference proteome</keyword>
<dbReference type="InterPro" id="IPR029058">
    <property type="entry name" value="AB_hydrolase_fold"/>
</dbReference>
<accession>A0A292YKM1</accession>
<feature type="domain" description="AB hydrolase-1" evidence="2">
    <location>
        <begin position="21"/>
        <end position="135"/>
    </location>
</feature>
<dbReference type="InterPro" id="IPR050266">
    <property type="entry name" value="AB_hydrolase_sf"/>
</dbReference>
<dbReference type="SUPFAM" id="SSF53474">
    <property type="entry name" value="alpha/beta-Hydrolases"/>
    <property type="match status" value="1"/>
</dbReference>
<dbReference type="EMBL" id="BDUF01000022">
    <property type="protein sequence ID" value="GAX89449.1"/>
    <property type="molecule type" value="Genomic_DNA"/>
</dbReference>
<organism evidence="3 4">
    <name type="scientific">Effusibacillus lacus</name>
    <dbReference type="NCBI Taxonomy" id="1348429"/>
    <lineage>
        <taxon>Bacteria</taxon>
        <taxon>Bacillati</taxon>
        <taxon>Bacillota</taxon>
        <taxon>Bacilli</taxon>
        <taxon>Bacillales</taxon>
        <taxon>Alicyclobacillaceae</taxon>
        <taxon>Effusibacillus</taxon>
    </lineage>
</organism>
<dbReference type="GO" id="GO:0016020">
    <property type="term" value="C:membrane"/>
    <property type="evidence" value="ECO:0007669"/>
    <property type="project" value="TreeGrafter"/>
</dbReference>
<protein>
    <recommendedName>
        <fullName evidence="2">AB hydrolase-1 domain-containing protein</fullName>
    </recommendedName>
</protein>
<proteinExistence type="predicted"/>
<dbReference type="PANTHER" id="PTHR43798:SF31">
    <property type="entry name" value="AB HYDROLASE SUPERFAMILY PROTEIN YCLE"/>
    <property type="match status" value="1"/>
</dbReference>
<reference evidence="4" key="1">
    <citation type="submission" date="2017-07" db="EMBL/GenBank/DDBJ databases">
        <title>Draft genome sequence of Effusibacillus lacus strain skLN1.</title>
        <authorList>
            <person name="Watanabe M."/>
            <person name="Kojima H."/>
            <person name="Fukui M."/>
        </authorList>
    </citation>
    <scope>NUCLEOTIDE SEQUENCE [LARGE SCALE GENOMIC DNA]</scope>
    <source>
        <strain evidence="4">skLN1</strain>
    </source>
</reference>
<dbReference type="InterPro" id="IPR000073">
    <property type="entry name" value="AB_hydrolase_1"/>
</dbReference>
<evidence type="ECO:0000313" key="4">
    <source>
        <dbReference type="Proteomes" id="UP000217785"/>
    </source>
</evidence>
<keyword evidence="1" id="KW-0378">Hydrolase</keyword>
<dbReference type="GO" id="GO:0016787">
    <property type="term" value="F:hydrolase activity"/>
    <property type="evidence" value="ECO:0007669"/>
    <property type="project" value="UniProtKB-KW"/>
</dbReference>
<dbReference type="Gene3D" id="3.40.50.1820">
    <property type="entry name" value="alpha/beta hydrolase"/>
    <property type="match status" value="1"/>
</dbReference>
<dbReference type="Pfam" id="PF00561">
    <property type="entry name" value="Abhydrolase_1"/>
    <property type="match status" value="1"/>
</dbReference>
<evidence type="ECO:0000256" key="1">
    <source>
        <dbReference type="ARBA" id="ARBA00022801"/>
    </source>
</evidence>
<dbReference type="AlphaFoldDB" id="A0A292YKM1"/>
<dbReference type="RefSeq" id="WP_165912613.1">
    <property type="nucleotide sequence ID" value="NZ_BDUF01000022.1"/>
</dbReference>
<evidence type="ECO:0000259" key="2">
    <source>
        <dbReference type="Pfam" id="PF00561"/>
    </source>
</evidence>
<dbReference type="PANTHER" id="PTHR43798">
    <property type="entry name" value="MONOACYLGLYCEROL LIPASE"/>
    <property type="match status" value="1"/>
</dbReference>
<comment type="caution">
    <text evidence="3">The sequence shown here is derived from an EMBL/GenBank/DDBJ whole genome shotgun (WGS) entry which is preliminary data.</text>
</comment>
<sequence length="264" mass="28476">MPFAQVNGIKLHYDTAGTGTPALVLIHGNVGSSRWWDPVWGLLADNYTVIRLDLRGAGKSDKPGDGYAVPRYSEDVRALLKHLGHESVIAVGHSMGGAIAMDMAVNQPGLVKGMVLVNPAPAEGFVTPEERKPLIEQMIRDRNLMKMALSAVVPTAAQGELFEAIVDDAMIAGPTIVSNYTSLGQADYRSRLSGLAIPTLIVYGVLDTLIPLDMIERTRDAIAGSELVLYDGIGHSPNVEVPDRLVKDISRFIEKIPAVKENDL</sequence>
<evidence type="ECO:0000313" key="3">
    <source>
        <dbReference type="EMBL" id="GAX89449.1"/>
    </source>
</evidence>
<dbReference type="Proteomes" id="UP000217785">
    <property type="component" value="Unassembled WGS sequence"/>
</dbReference>
<dbReference type="PRINTS" id="PR00111">
    <property type="entry name" value="ABHYDROLASE"/>
</dbReference>